<dbReference type="PANTHER" id="PTHR43214:SF43">
    <property type="entry name" value="TWO-COMPONENT RESPONSE REGULATOR"/>
    <property type="match status" value="1"/>
</dbReference>
<evidence type="ECO:0000256" key="3">
    <source>
        <dbReference type="PROSITE-ProRule" id="PRU00169"/>
    </source>
</evidence>
<dbReference type="InterPro" id="IPR011006">
    <property type="entry name" value="CheY-like_superfamily"/>
</dbReference>
<evidence type="ECO:0000259" key="4">
    <source>
        <dbReference type="PROSITE" id="PS50043"/>
    </source>
</evidence>
<dbReference type="GO" id="GO:0003677">
    <property type="term" value="F:DNA binding"/>
    <property type="evidence" value="ECO:0007669"/>
    <property type="project" value="UniProtKB-KW"/>
</dbReference>
<keyword evidence="1" id="KW-0597">Phosphoprotein</keyword>
<dbReference type="PROSITE" id="PS50043">
    <property type="entry name" value="HTH_LUXR_2"/>
    <property type="match status" value="1"/>
</dbReference>
<feature type="domain" description="HTH luxR-type" evidence="4">
    <location>
        <begin position="139"/>
        <end position="204"/>
    </location>
</feature>
<dbReference type="SMART" id="SM00421">
    <property type="entry name" value="HTH_LUXR"/>
    <property type="match status" value="1"/>
</dbReference>
<reference evidence="6" key="1">
    <citation type="submission" date="2020-09" db="EMBL/GenBank/DDBJ databases">
        <title>Bosea spartocytisi sp. nov. a root nodule endophyte of Spartocytisus supranubius in the high mountain ecosystem fo the Teide National Park (Canary Islands, Spain).</title>
        <authorList>
            <person name="Pulido-Suarez L."/>
            <person name="Peix A."/>
            <person name="Igual J.M."/>
            <person name="Socas-Perez N."/>
            <person name="Velazquez E."/>
            <person name="Flores-Felix J.D."/>
            <person name="Leon-Barrios M."/>
        </authorList>
    </citation>
    <scope>NUCLEOTIDE SEQUENCE</scope>
    <source>
        <strain evidence="6">SSUT16</strain>
    </source>
</reference>
<dbReference type="RefSeq" id="WP_191123324.1">
    <property type="nucleotide sequence ID" value="NZ_JACXWY010000002.1"/>
</dbReference>
<dbReference type="InterPro" id="IPR058245">
    <property type="entry name" value="NreC/VraR/RcsB-like_REC"/>
</dbReference>
<comment type="caution">
    <text evidence="3">Lacks conserved residue(s) required for the propagation of feature annotation.</text>
</comment>
<feature type="domain" description="Response regulatory" evidence="5">
    <location>
        <begin position="9"/>
        <end position="122"/>
    </location>
</feature>
<accession>A0A927HYS4</accession>
<protein>
    <submittedName>
        <fullName evidence="6">Response regulator transcription factor</fullName>
    </submittedName>
</protein>
<dbReference type="SUPFAM" id="SSF52172">
    <property type="entry name" value="CheY-like"/>
    <property type="match status" value="1"/>
</dbReference>
<dbReference type="AlphaFoldDB" id="A0A927HYS4"/>
<dbReference type="Gene3D" id="3.40.50.2300">
    <property type="match status" value="1"/>
</dbReference>
<dbReference type="Proteomes" id="UP000619295">
    <property type="component" value="Unassembled WGS sequence"/>
</dbReference>
<dbReference type="InterPro" id="IPR001789">
    <property type="entry name" value="Sig_transdc_resp-reg_receiver"/>
</dbReference>
<name>A0A927HYS4_9HYPH</name>
<dbReference type="InterPro" id="IPR039420">
    <property type="entry name" value="WalR-like"/>
</dbReference>
<proteinExistence type="predicted"/>
<evidence type="ECO:0000256" key="1">
    <source>
        <dbReference type="ARBA" id="ARBA00022553"/>
    </source>
</evidence>
<evidence type="ECO:0000313" key="7">
    <source>
        <dbReference type="Proteomes" id="UP000619295"/>
    </source>
</evidence>
<dbReference type="EMBL" id="JACXWY010000002">
    <property type="protein sequence ID" value="MBD3844632.1"/>
    <property type="molecule type" value="Genomic_DNA"/>
</dbReference>
<dbReference type="InterPro" id="IPR016032">
    <property type="entry name" value="Sig_transdc_resp-reg_C-effctor"/>
</dbReference>
<dbReference type="PANTHER" id="PTHR43214">
    <property type="entry name" value="TWO-COMPONENT RESPONSE REGULATOR"/>
    <property type="match status" value="1"/>
</dbReference>
<dbReference type="CDD" id="cd06170">
    <property type="entry name" value="LuxR_C_like"/>
    <property type="match status" value="1"/>
</dbReference>
<sequence>MLSSERPARIFLADEHPIFLAGLRFCLAEQPNIAVVGEAHSSADLAKVIEKAAPDVAVVGDDFNGISVVESLLNDLPSQRILVVAEELDNARAHRLLAFGVRGYVLKQSPVSVVCKAITTVLRGGSFLDSPHPLLTVGGTRRGSVLTEREKEILRLIALGFSIREAAARIGITKKSAETYKARASSKLSIESRQQIVQYAITQGWFQSHD</sequence>
<dbReference type="Pfam" id="PF00196">
    <property type="entry name" value="GerE"/>
    <property type="match status" value="1"/>
</dbReference>
<dbReference type="GO" id="GO:0006355">
    <property type="term" value="P:regulation of DNA-templated transcription"/>
    <property type="evidence" value="ECO:0007669"/>
    <property type="project" value="InterPro"/>
</dbReference>
<evidence type="ECO:0000256" key="2">
    <source>
        <dbReference type="ARBA" id="ARBA00023125"/>
    </source>
</evidence>
<dbReference type="InterPro" id="IPR000792">
    <property type="entry name" value="Tscrpt_reg_LuxR_C"/>
</dbReference>
<evidence type="ECO:0000313" key="6">
    <source>
        <dbReference type="EMBL" id="MBD3844632.1"/>
    </source>
</evidence>
<dbReference type="PROSITE" id="PS50110">
    <property type="entry name" value="RESPONSE_REGULATORY"/>
    <property type="match status" value="1"/>
</dbReference>
<comment type="caution">
    <text evidence="6">The sequence shown here is derived from an EMBL/GenBank/DDBJ whole genome shotgun (WGS) entry which is preliminary data.</text>
</comment>
<dbReference type="SUPFAM" id="SSF46894">
    <property type="entry name" value="C-terminal effector domain of the bipartite response regulators"/>
    <property type="match status" value="1"/>
</dbReference>
<gene>
    <name evidence="6" type="ORF">IED13_02885</name>
</gene>
<keyword evidence="7" id="KW-1185">Reference proteome</keyword>
<dbReference type="Pfam" id="PF00072">
    <property type="entry name" value="Response_reg"/>
    <property type="match status" value="1"/>
</dbReference>
<evidence type="ECO:0000259" key="5">
    <source>
        <dbReference type="PROSITE" id="PS50110"/>
    </source>
</evidence>
<dbReference type="PRINTS" id="PR00038">
    <property type="entry name" value="HTHLUXR"/>
</dbReference>
<dbReference type="GO" id="GO:0000160">
    <property type="term" value="P:phosphorelay signal transduction system"/>
    <property type="evidence" value="ECO:0007669"/>
    <property type="project" value="InterPro"/>
</dbReference>
<organism evidence="6 7">
    <name type="scientific">Bosea spartocytisi</name>
    <dbReference type="NCBI Taxonomy" id="2773451"/>
    <lineage>
        <taxon>Bacteria</taxon>
        <taxon>Pseudomonadati</taxon>
        <taxon>Pseudomonadota</taxon>
        <taxon>Alphaproteobacteria</taxon>
        <taxon>Hyphomicrobiales</taxon>
        <taxon>Boseaceae</taxon>
        <taxon>Bosea</taxon>
    </lineage>
</organism>
<keyword evidence="2" id="KW-0238">DNA-binding</keyword>
<dbReference type="CDD" id="cd17535">
    <property type="entry name" value="REC_NarL-like"/>
    <property type="match status" value="1"/>
</dbReference>